<reference evidence="1 2" key="1">
    <citation type="submission" date="2013-08" db="EMBL/GenBank/DDBJ databases">
        <authorList>
            <person name="Durkin A.S."/>
            <person name="Haft D.R."/>
            <person name="McCorrison J."/>
            <person name="Torralba M."/>
            <person name="Gillis M."/>
            <person name="Haft D.H."/>
            <person name="Methe B."/>
            <person name="Sutton G."/>
            <person name="Nelson K.E."/>
        </authorList>
    </citation>
    <scope>NUCLEOTIDE SEQUENCE [LARGE SCALE GENOMIC DNA]</scope>
    <source>
        <strain evidence="1 2">F0068</strain>
    </source>
</reference>
<dbReference type="AlphaFoldDB" id="U2MW94"/>
<evidence type="ECO:0000313" key="1">
    <source>
        <dbReference type="EMBL" id="ERK03479.1"/>
    </source>
</evidence>
<dbReference type="PATRIC" id="fig|1081904.3.peg.736"/>
<sequence length="57" mass="6689">MWRRVAYLKATFTDSFGFTDRLTRLFFEGLFLLFRSYKKKAAVTKGKAREGQGLFDT</sequence>
<name>U2MW94_9BACT</name>
<gene>
    <name evidence="1" type="ORF">HMPREF1218_1936</name>
</gene>
<keyword evidence="2" id="KW-1185">Reference proteome</keyword>
<evidence type="ECO:0000313" key="2">
    <source>
        <dbReference type="Proteomes" id="UP000016600"/>
    </source>
</evidence>
<dbReference type="Proteomes" id="UP000016600">
    <property type="component" value="Unassembled WGS sequence"/>
</dbReference>
<proteinExistence type="predicted"/>
<accession>U2MW94</accession>
<protein>
    <submittedName>
        <fullName evidence="1">Uncharacterized protein</fullName>
    </submittedName>
</protein>
<comment type="caution">
    <text evidence="1">The sequence shown here is derived from an EMBL/GenBank/DDBJ whole genome shotgun (WGS) entry which is preliminary data.</text>
</comment>
<organism evidence="1 2">
    <name type="scientific">Hoylesella pleuritidis F0068</name>
    <dbReference type="NCBI Taxonomy" id="1081904"/>
    <lineage>
        <taxon>Bacteria</taxon>
        <taxon>Pseudomonadati</taxon>
        <taxon>Bacteroidota</taxon>
        <taxon>Bacteroidia</taxon>
        <taxon>Bacteroidales</taxon>
        <taxon>Prevotellaceae</taxon>
        <taxon>Hoylesella</taxon>
    </lineage>
</organism>
<dbReference type="EMBL" id="AWET01000009">
    <property type="protein sequence ID" value="ERK03479.1"/>
    <property type="molecule type" value="Genomic_DNA"/>
</dbReference>